<dbReference type="OrthoDB" id="41532at2759"/>
<evidence type="ECO:0000259" key="1">
    <source>
        <dbReference type="PROSITE" id="PS51186"/>
    </source>
</evidence>
<dbReference type="InterPro" id="IPR016181">
    <property type="entry name" value="Acyl_CoA_acyltransferase"/>
</dbReference>
<dbReference type="SUPFAM" id="SSF55729">
    <property type="entry name" value="Acyl-CoA N-acyltransferases (Nat)"/>
    <property type="match status" value="1"/>
</dbReference>
<dbReference type="PROSITE" id="PS51186">
    <property type="entry name" value="GNAT"/>
    <property type="match status" value="1"/>
</dbReference>
<reference evidence="2" key="1">
    <citation type="submission" date="2013-12" db="EMBL/GenBank/DDBJ databases">
        <authorList>
            <person name="Genoscope - CEA"/>
        </authorList>
    </citation>
    <scope>NUCLEOTIDE SEQUENCE</scope>
    <source>
        <strain evidence="2">CBS 1993</strain>
    </source>
</reference>
<dbReference type="Gene3D" id="3.40.630.30">
    <property type="match status" value="1"/>
</dbReference>
<proteinExistence type="predicted"/>
<reference evidence="2" key="2">
    <citation type="submission" date="2014-02" db="EMBL/GenBank/DDBJ databases">
        <title>Complete DNA sequence of /Kuraishia capsulata/ illustrates novel genomic features among budding yeasts (/Saccharomycotina/).</title>
        <authorList>
            <person name="Morales L."/>
            <person name="Noel B."/>
            <person name="Porcel B."/>
            <person name="Marcet-Houben M."/>
            <person name="Hullo M-F."/>
            <person name="Sacerdot C."/>
            <person name="Tekaia F."/>
            <person name="Leh-Louis V."/>
            <person name="Despons L."/>
            <person name="Khanna V."/>
            <person name="Aury J-M."/>
            <person name="Barbe V."/>
            <person name="Couloux A."/>
            <person name="Labadie K."/>
            <person name="Pelletier E."/>
            <person name="Souciet J-L."/>
            <person name="Boekhout T."/>
            <person name="Gabaldon T."/>
            <person name="Wincker P."/>
            <person name="Dujon B."/>
        </authorList>
    </citation>
    <scope>NUCLEOTIDE SEQUENCE</scope>
    <source>
        <strain evidence="2">CBS 1993</strain>
    </source>
</reference>
<dbReference type="RefSeq" id="XP_022456756.1">
    <property type="nucleotide sequence ID" value="XM_022605271.1"/>
</dbReference>
<dbReference type="PANTHER" id="PTHR43305">
    <property type="entry name" value="FAMILY N-ACETYLTRANSFERASE, PUTATIVE (AFU_ORTHOLOGUE AFUA_2G01380)-RELATED"/>
    <property type="match status" value="1"/>
</dbReference>
<dbReference type="EMBL" id="HG793125">
    <property type="protein sequence ID" value="CDK24740.1"/>
    <property type="molecule type" value="Genomic_DNA"/>
</dbReference>
<dbReference type="Proteomes" id="UP000019384">
    <property type="component" value="Unassembled WGS sequence"/>
</dbReference>
<dbReference type="Pfam" id="PF00583">
    <property type="entry name" value="Acetyltransf_1"/>
    <property type="match status" value="1"/>
</dbReference>
<dbReference type="STRING" id="1382522.W6MSH1"/>
<evidence type="ECO:0000313" key="3">
    <source>
        <dbReference type="Proteomes" id="UP000019384"/>
    </source>
</evidence>
<protein>
    <recommendedName>
        <fullName evidence="1">N-acetyltransferase domain-containing protein</fullName>
    </recommendedName>
</protein>
<dbReference type="InterPro" id="IPR000182">
    <property type="entry name" value="GNAT_dom"/>
</dbReference>
<dbReference type="GO" id="GO:0016747">
    <property type="term" value="F:acyltransferase activity, transferring groups other than amino-acyl groups"/>
    <property type="evidence" value="ECO:0007669"/>
    <property type="project" value="InterPro"/>
</dbReference>
<organism evidence="2 3">
    <name type="scientific">Kuraishia capsulata CBS 1993</name>
    <dbReference type="NCBI Taxonomy" id="1382522"/>
    <lineage>
        <taxon>Eukaryota</taxon>
        <taxon>Fungi</taxon>
        <taxon>Dikarya</taxon>
        <taxon>Ascomycota</taxon>
        <taxon>Saccharomycotina</taxon>
        <taxon>Pichiomycetes</taxon>
        <taxon>Pichiales</taxon>
        <taxon>Pichiaceae</taxon>
        <taxon>Kuraishia</taxon>
    </lineage>
</organism>
<dbReference type="HOGENOM" id="CLU_013985_11_0_1"/>
<keyword evidence="3" id="KW-1185">Reference proteome</keyword>
<dbReference type="PANTHER" id="PTHR43305:SF1">
    <property type="entry name" value="FAMILY N-ACETYLTRANSFERASE, PUTATIVE (AFU_ORTHOLOGUE AFUA_2G01380)-RELATED"/>
    <property type="match status" value="1"/>
</dbReference>
<gene>
    <name evidence="2" type="ORF">KUCA_T00000706001</name>
</gene>
<accession>W6MSH1</accession>
<dbReference type="InterPro" id="IPR052777">
    <property type="entry name" value="Acetyltransferase_Enz"/>
</dbReference>
<name>W6MSH1_9ASCO</name>
<feature type="domain" description="N-acetyltransferase" evidence="1">
    <location>
        <begin position="3"/>
        <end position="159"/>
    </location>
</feature>
<dbReference type="GeneID" id="34518144"/>
<sequence length="161" mass="17854">MHYSIKHATTTEDLAQIAELFTEYTESLGVDLTFQNFKVELESLPGKYVAPGGCLLLASSDDSVPVPLGCVALRPLGDGFCEMKRLYVRTNARGLKLGLALMNEAEREAIAAGYIGVRLDTLSTLVAALSMYRSHGFAEIESYYETPLENTVFFEKRFDRD</sequence>
<evidence type="ECO:0000313" key="2">
    <source>
        <dbReference type="EMBL" id="CDK24740.1"/>
    </source>
</evidence>
<dbReference type="CDD" id="cd04301">
    <property type="entry name" value="NAT_SF"/>
    <property type="match status" value="1"/>
</dbReference>
<dbReference type="AlphaFoldDB" id="W6MSH1"/>